<dbReference type="PANTHER" id="PTHR44688:SF16">
    <property type="entry name" value="DNA-BINDING TRANSCRIPTIONAL ACTIVATOR DEVR_DOSR"/>
    <property type="match status" value="1"/>
</dbReference>
<dbReference type="AlphaFoldDB" id="A0AB39I7Z7"/>
<dbReference type="Gene3D" id="3.30.450.80">
    <property type="entry name" value="Transcription factor LuxR-like, autoinducer-binding domain"/>
    <property type="match status" value="1"/>
</dbReference>
<accession>A0AB39I7Z7</accession>
<dbReference type="Gene3D" id="1.10.10.10">
    <property type="entry name" value="Winged helix-like DNA-binding domain superfamily/Winged helix DNA-binding domain"/>
    <property type="match status" value="1"/>
</dbReference>
<feature type="domain" description="HTH luxR-type" evidence="4">
    <location>
        <begin position="159"/>
        <end position="224"/>
    </location>
</feature>
<dbReference type="Pfam" id="PF03472">
    <property type="entry name" value="Autoind_bind"/>
    <property type="match status" value="1"/>
</dbReference>
<reference evidence="5" key="1">
    <citation type="submission" date="2024-07" db="EMBL/GenBank/DDBJ databases">
        <title>Identification and characteristics of a novel species of coltsfoot's symbiotic bacteria.</title>
        <authorList>
            <person name="Juszczyk A."/>
            <person name="Jasielczuk I."/>
            <person name="Gurgul A."/>
            <person name="Rogala M."/>
            <person name="Kowalczyk A."/>
            <person name="Szmatola T."/>
            <person name="Kosecka-Strojek M."/>
            <person name="Arent Z."/>
            <person name="Latowski D."/>
        </authorList>
    </citation>
    <scope>NUCLEOTIDE SEQUENCE</scope>
    <source>
        <strain evidence="5">Hg7Tf</strain>
    </source>
</reference>
<gene>
    <name evidence="5" type="ORF">AB4Y39_09835</name>
</gene>
<sequence>MRQKDWENLTHASTLSNAFDYACQGVKELGFDFCSFLSWNSLETRPVLLSTCPTAWVERYITMNYVECDPRVNACRRTLLPVCWTDTLFVDTPELWQEAQSHGLRCGVSQGSHSAGVFSVFSVARTEPTLCTSELYEKAGDIQLLATFLHIRQADNARQQATAMHLSAREVEVLQWTSHGKNAEDVAKILGLSCSTVSFHLRNSMAKLGVHNKVAAVAKAAKLGLIDEA</sequence>
<evidence type="ECO:0000256" key="2">
    <source>
        <dbReference type="ARBA" id="ARBA00023125"/>
    </source>
</evidence>
<dbReference type="InterPro" id="IPR005143">
    <property type="entry name" value="TF_LuxR_autoind-bd_dom"/>
</dbReference>
<dbReference type="PROSITE" id="PS00622">
    <property type="entry name" value="HTH_LUXR_1"/>
    <property type="match status" value="1"/>
</dbReference>
<keyword evidence="1" id="KW-0805">Transcription regulation</keyword>
<evidence type="ECO:0000256" key="3">
    <source>
        <dbReference type="ARBA" id="ARBA00023163"/>
    </source>
</evidence>
<dbReference type="InterPro" id="IPR000792">
    <property type="entry name" value="Tscrpt_reg_LuxR_C"/>
</dbReference>
<organism evidence="5">
    <name type="scientific">Pseudomonas sp. Hg7Tf</name>
    <dbReference type="NCBI Taxonomy" id="3236988"/>
    <lineage>
        <taxon>Bacteria</taxon>
        <taxon>Pseudomonadati</taxon>
        <taxon>Pseudomonadota</taxon>
        <taxon>Gammaproteobacteria</taxon>
        <taxon>Pseudomonadales</taxon>
        <taxon>Pseudomonadaceae</taxon>
        <taxon>Pseudomonas</taxon>
    </lineage>
</organism>
<dbReference type="GO" id="GO:0003677">
    <property type="term" value="F:DNA binding"/>
    <property type="evidence" value="ECO:0007669"/>
    <property type="project" value="UniProtKB-KW"/>
</dbReference>
<dbReference type="PANTHER" id="PTHR44688">
    <property type="entry name" value="DNA-BINDING TRANSCRIPTIONAL ACTIVATOR DEVR_DOSR"/>
    <property type="match status" value="1"/>
</dbReference>
<name>A0AB39I7Z7_9PSED</name>
<dbReference type="RefSeq" id="WP_082071371.1">
    <property type="nucleotide sequence ID" value="NZ_CP162607.1"/>
</dbReference>
<dbReference type="GO" id="GO:0006355">
    <property type="term" value="P:regulation of DNA-templated transcription"/>
    <property type="evidence" value="ECO:0007669"/>
    <property type="project" value="InterPro"/>
</dbReference>
<dbReference type="InterPro" id="IPR016032">
    <property type="entry name" value="Sig_transdc_resp-reg_C-effctor"/>
</dbReference>
<keyword evidence="2" id="KW-0238">DNA-binding</keyword>
<dbReference type="SMART" id="SM00421">
    <property type="entry name" value="HTH_LUXR"/>
    <property type="match status" value="1"/>
</dbReference>
<protein>
    <submittedName>
        <fullName evidence="5">LuxR family transcriptional regulator</fullName>
    </submittedName>
</protein>
<dbReference type="CDD" id="cd06170">
    <property type="entry name" value="LuxR_C_like"/>
    <property type="match status" value="1"/>
</dbReference>
<dbReference type="Pfam" id="PF00196">
    <property type="entry name" value="GerE"/>
    <property type="match status" value="1"/>
</dbReference>
<dbReference type="PRINTS" id="PR00038">
    <property type="entry name" value="HTHLUXR"/>
</dbReference>
<evidence type="ECO:0000256" key="1">
    <source>
        <dbReference type="ARBA" id="ARBA00023015"/>
    </source>
</evidence>
<dbReference type="EMBL" id="CP162607">
    <property type="protein sequence ID" value="XDK38947.1"/>
    <property type="molecule type" value="Genomic_DNA"/>
</dbReference>
<keyword evidence="3" id="KW-0804">Transcription</keyword>
<dbReference type="PROSITE" id="PS50043">
    <property type="entry name" value="HTH_LUXR_2"/>
    <property type="match status" value="1"/>
</dbReference>
<dbReference type="SUPFAM" id="SSF46894">
    <property type="entry name" value="C-terminal effector domain of the bipartite response regulators"/>
    <property type="match status" value="1"/>
</dbReference>
<dbReference type="SUPFAM" id="SSF75516">
    <property type="entry name" value="Pheromone-binding domain of LuxR-like quorum-sensing transcription factors"/>
    <property type="match status" value="1"/>
</dbReference>
<evidence type="ECO:0000259" key="4">
    <source>
        <dbReference type="PROSITE" id="PS50043"/>
    </source>
</evidence>
<dbReference type="InterPro" id="IPR036693">
    <property type="entry name" value="TF_LuxR_autoind-bd_dom_sf"/>
</dbReference>
<proteinExistence type="predicted"/>
<evidence type="ECO:0000313" key="5">
    <source>
        <dbReference type="EMBL" id="XDK38947.1"/>
    </source>
</evidence>
<dbReference type="InterPro" id="IPR036388">
    <property type="entry name" value="WH-like_DNA-bd_sf"/>
</dbReference>